<reference evidence="4 5" key="1">
    <citation type="submission" date="2014-04" db="EMBL/GenBank/DDBJ databases">
        <authorList>
            <consortium name="International Citrus Genome Consortium"/>
            <person name="Gmitter F."/>
            <person name="Chen C."/>
            <person name="Farmerie W."/>
            <person name="Harkins T."/>
            <person name="Desany B."/>
            <person name="Mohiuddin M."/>
            <person name="Kodira C."/>
            <person name="Borodovsky M."/>
            <person name="Lomsadze A."/>
            <person name="Burns P."/>
            <person name="Jenkins J."/>
            <person name="Prochnik S."/>
            <person name="Shu S."/>
            <person name="Chapman J."/>
            <person name="Pitluck S."/>
            <person name="Schmutz J."/>
            <person name="Rokhsar D."/>
        </authorList>
    </citation>
    <scope>NUCLEOTIDE SEQUENCE</scope>
</reference>
<dbReference type="PANTHER" id="PTHR31181:SF67">
    <property type="entry name" value="PROLAMIN-LIKE PROTEIN (DUF1278)"/>
    <property type="match status" value="1"/>
</dbReference>
<dbReference type="GO" id="GO:2000008">
    <property type="term" value="P:regulation of protein localization to cell surface"/>
    <property type="evidence" value="ECO:0000318"/>
    <property type="project" value="GO_Central"/>
</dbReference>
<name>A0A067G1T4_CITSI</name>
<sequence length="121" mass="12904">MAKISAITMPMMLAVACIAILVPTGLVHGLLPPLQDAGKGWSSLTKIPSCLWQICDSLSSGLASKINPACCSSINQRFLNHSPVTTGQINGIGPACCKAVTEISDKCWPKMFPFNPFFLHC</sequence>
<keyword evidence="5" id="KW-1185">Reference proteome</keyword>
<proteinExistence type="predicted"/>
<dbReference type="PROSITE" id="PS51257">
    <property type="entry name" value="PROKAR_LIPOPROTEIN"/>
    <property type="match status" value="1"/>
</dbReference>
<gene>
    <name evidence="4" type="ORF">CISIN_1g045683mg</name>
</gene>
<feature type="signal peptide" evidence="2">
    <location>
        <begin position="1"/>
        <end position="29"/>
    </location>
</feature>
<dbReference type="GO" id="GO:0009567">
    <property type="term" value="P:double fertilization forming a zygote and endosperm"/>
    <property type="evidence" value="ECO:0000318"/>
    <property type="project" value="GO_Central"/>
</dbReference>
<dbReference type="GO" id="GO:0080155">
    <property type="term" value="P:regulation of double fertilization forming a zygote and endosperm"/>
    <property type="evidence" value="ECO:0000318"/>
    <property type="project" value="GO_Central"/>
</dbReference>
<dbReference type="PANTHER" id="PTHR31181">
    <property type="entry name" value="EGG CELL-SECRETED PROTEIN 1.4"/>
    <property type="match status" value="1"/>
</dbReference>
<dbReference type="GO" id="GO:0031982">
    <property type="term" value="C:vesicle"/>
    <property type="evidence" value="ECO:0000318"/>
    <property type="project" value="GO_Central"/>
</dbReference>
<evidence type="ECO:0000259" key="3">
    <source>
        <dbReference type="Pfam" id="PF05617"/>
    </source>
</evidence>
<dbReference type="EMBL" id="KK784885">
    <property type="protein sequence ID" value="KDO73579.1"/>
    <property type="molecule type" value="Genomic_DNA"/>
</dbReference>
<evidence type="ECO:0000313" key="5">
    <source>
        <dbReference type="Proteomes" id="UP000027120"/>
    </source>
</evidence>
<dbReference type="InterPro" id="IPR008502">
    <property type="entry name" value="Prolamin-like"/>
</dbReference>
<dbReference type="GO" id="GO:0005576">
    <property type="term" value="C:extracellular region"/>
    <property type="evidence" value="ECO:0000318"/>
    <property type="project" value="GO_Central"/>
</dbReference>
<feature type="chain" id="PRO_5001637582" description="Prolamin-like domain-containing protein" evidence="2">
    <location>
        <begin position="30"/>
        <end position="121"/>
    </location>
</feature>
<protein>
    <recommendedName>
        <fullName evidence="3">Prolamin-like domain-containing protein</fullName>
    </recommendedName>
</protein>
<dbReference type="Proteomes" id="UP000027120">
    <property type="component" value="Unassembled WGS sequence"/>
</dbReference>
<evidence type="ECO:0000313" key="4">
    <source>
        <dbReference type="EMBL" id="KDO73579.1"/>
    </source>
</evidence>
<evidence type="ECO:0000256" key="1">
    <source>
        <dbReference type="ARBA" id="ARBA00022729"/>
    </source>
</evidence>
<organism evidence="4 5">
    <name type="scientific">Citrus sinensis</name>
    <name type="common">Sweet orange</name>
    <name type="synonym">Citrus aurantium var. sinensis</name>
    <dbReference type="NCBI Taxonomy" id="2711"/>
    <lineage>
        <taxon>Eukaryota</taxon>
        <taxon>Viridiplantae</taxon>
        <taxon>Streptophyta</taxon>
        <taxon>Embryophyta</taxon>
        <taxon>Tracheophyta</taxon>
        <taxon>Spermatophyta</taxon>
        <taxon>Magnoliopsida</taxon>
        <taxon>eudicotyledons</taxon>
        <taxon>Gunneridae</taxon>
        <taxon>Pentapetalae</taxon>
        <taxon>rosids</taxon>
        <taxon>malvids</taxon>
        <taxon>Sapindales</taxon>
        <taxon>Rutaceae</taxon>
        <taxon>Aurantioideae</taxon>
        <taxon>Citrus</taxon>
    </lineage>
</organism>
<keyword evidence="1 2" id="KW-0732">Signal</keyword>
<accession>A0A067G1T4</accession>
<feature type="domain" description="Prolamin-like" evidence="3">
    <location>
        <begin position="87"/>
        <end position="117"/>
    </location>
</feature>
<dbReference type="Pfam" id="PF05617">
    <property type="entry name" value="Prolamin_like"/>
    <property type="match status" value="1"/>
</dbReference>
<evidence type="ECO:0000256" key="2">
    <source>
        <dbReference type="SAM" id="SignalP"/>
    </source>
</evidence>
<dbReference type="AlphaFoldDB" id="A0A067G1T4"/>